<keyword evidence="1 3" id="KW-0807">Transducer</keyword>
<evidence type="ECO:0000256" key="4">
    <source>
        <dbReference type="SAM" id="Phobius"/>
    </source>
</evidence>
<comment type="similarity">
    <text evidence="2">Belongs to the methyl-accepting chemotaxis (MCP) protein family.</text>
</comment>
<dbReference type="PROSITE" id="PS50111">
    <property type="entry name" value="CHEMOTAXIS_TRANSDUC_2"/>
    <property type="match status" value="1"/>
</dbReference>
<keyword evidence="4" id="KW-0812">Transmembrane</keyword>
<keyword evidence="4" id="KW-1133">Transmembrane helix</keyword>
<dbReference type="SUPFAM" id="SSF58104">
    <property type="entry name" value="Methyl-accepting chemotaxis protein (MCP) signaling domain"/>
    <property type="match status" value="1"/>
</dbReference>
<dbReference type="EMBL" id="AAMD01000265">
    <property type="protein sequence ID" value="EAU62157.1"/>
    <property type="molecule type" value="Genomic_DNA"/>
</dbReference>
<dbReference type="SMART" id="SM00283">
    <property type="entry name" value="MA"/>
    <property type="match status" value="1"/>
</dbReference>
<evidence type="ECO:0000259" key="5">
    <source>
        <dbReference type="PROSITE" id="PS50111"/>
    </source>
</evidence>
<dbReference type="Pfam" id="PF00672">
    <property type="entry name" value="HAMP"/>
    <property type="match status" value="1"/>
</dbReference>
<evidence type="ECO:0000313" key="8">
    <source>
        <dbReference type="Proteomes" id="UP000032702"/>
    </source>
</evidence>
<name>Q08NV0_STIAD</name>
<dbReference type="GO" id="GO:0007165">
    <property type="term" value="P:signal transduction"/>
    <property type="evidence" value="ECO:0007669"/>
    <property type="project" value="UniProtKB-KW"/>
</dbReference>
<feature type="domain" description="Methyl-accepting transducer" evidence="5">
    <location>
        <begin position="315"/>
        <end position="551"/>
    </location>
</feature>
<evidence type="ECO:0000256" key="1">
    <source>
        <dbReference type="ARBA" id="ARBA00023224"/>
    </source>
</evidence>
<feature type="transmembrane region" description="Helical" evidence="4">
    <location>
        <begin position="234"/>
        <end position="255"/>
    </location>
</feature>
<dbReference type="InterPro" id="IPR003660">
    <property type="entry name" value="HAMP_dom"/>
</dbReference>
<protein>
    <submittedName>
        <fullName evidence="7">Mcp4</fullName>
    </submittedName>
</protein>
<dbReference type="PROSITE" id="PS50885">
    <property type="entry name" value="HAMP"/>
    <property type="match status" value="1"/>
</dbReference>
<dbReference type="Pfam" id="PF00015">
    <property type="entry name" value="MCPsignal"/>
    <property type="match status" value="1"/>
</dbReference>
<evidence type="ECO:0000259" key="6">
    <source>
        <dbReference type="PROSITE" id="PS50885"/>
    </source>
</evidence>
<dbReference type="Gene3D" id="1.10.287.950">
    <property type="entry name" value="Methyl-accepting chemotaxis protein"/>
    <property type="match status" value="1"/>
</dbReference>
<dbReference type="SMART" id="SM00304">
    <property type="entry name" value="HAMP"/>
    <property type="match status" value="1"/>
</dbReference>
<dbReference type="InterPro" id="IPR004089">
    <property type="entry name" value="MCPsignal_dom"/>
</dbReference>
<dbReference type="AlphaFoldDB" id="Q08NV0"/>
<feature type="domain" description="HAMP" evidence="6">
    <location>
        <begin position="257"/>
        <end position="310"/>
    </location>
</feature>
<sequence>MFSQQGAWPAGQAGALLACESTPLLEDNGGAGRSSPSFVAAASCSMDAWRLEERGKMRASIGRRLYVSFGLLVVAFAILGGEHVYSSTRMAADVESSMESTFSTVSALLQLRSLQQQAVALVYSVEEGRGPGTLEQLAALEEKVSAQLSVLQAQGYSEEKFQEVSLRFRGVLRETRLLLETRGSRGQAEVAASAQRFQEHTGRLVPLLERSMVQEGQSARASLQSLRSDFLRSASLFGGKILCCIALALMLAFWVRHSLVHPLRELTRVAQDISLNGDLSLPVPVRSSDEVGQLAGAFRDMVERLRTIHSELRSSGDKLAESVAYMRNSSEQQQETVSSQAAALFQTRTTAEELRRTSALAAQKAATVLEVAERADTLGRQGEASLALTIDGLGSLGEQVQEIAQRIRKLGESTQQIGAITQTVKNLADQSNMLALNAAIEAVRSGEHGKGFGVVAREIRSLADQSIEATVRVREILEAVGHAVTETVNITQKGAERMQNGLAQVSATGESLSELSAIVRDNANAVREIAGAVSQQDEGIAQIFGAVSELSRMMDDTEHQLGATRSAAMTLDDVSRRLTEVVTRYRT</sequence>
<dbReference type="PANTHER" id="PTHR32089:SF112">
    <property type="entry name" value="LYSOZYME-LIKE PROTEIN-RELATED"/>
    <property type="match status" value="1"/>
</dbReference>
<evidence type="ECO:0000256" key="2">
    <source>
        <dbReference type="ARBA" id="ARBA00029447"/>
    </source>
</evidence>
<reference evidence="7 8" key="1">
    <citation type="submission" date="2006-04" db="EMBL/GenBank/DDBJ databases">
        <authorList>
            <person name="Nierman W.C."/>
        </authorList>
    </citation>
    <scope>NUCLEOTIDE SEQUENCE [LARGE SCALE GENOMIC DNA]</scope>
    <source>
        <strain evidence="7 8">DW4/3-1</strain>
    </source>
</reference>
<proteinExistence type="inferred from homology"/>
<accession>Q08NV0</accession>
<feature type="transmembrane region" description="Helical" evidence="4">
    <location>
        <begin position="65"/>
        <end position="85"/>
    </location>
</feature>
<comment type="caution">
    <text evidence="7">The sequence shown here is derived from an EMBL/GenBank/DDBJ whole genome shotgun (WGS) entry which is preliminary data.</text>
</comment>
<evidence type="ECO:0000313" key="7">
    <source>
        <dbReference type="EMBL" id="EAU62157.1"/>
    </source>
</evidence>
<gene>
    <name evidence="7" type="ORF">STIAU_6324</name>
</gene>
<evidence type="ECO:0000256" key="3">
    <source>
        <dbReference type="PROSITE-ProRule" id="PRU00284"/>
    </source>
</evidence>
<dbReference type="GO" id="GO:0016020">
    <property type="term" value="C:membrane"/>
    <property type="evidence" value="ECO:0007669"/>
    <property type="project" value="InterPro"/>
</dbReference>
<keyword evidence="4" id="KW-0472">Membrane</keyword>
<dbReference type="Proteomes" id="UP000032702">
    <property type="component" value="Unassembled WGS sequence"/>
</dbReference>
<dbReference type="PANTHER" id="PTHR32089">
    <property type="entry name" value="METHYL-ACCEPTING CHEMOTAXIS PROTEIN MCPB"/>
    <property type="match status" value="1"/>
</dbReference>
<organism evidence="7 8">
    <name type="scientific">Stigmatella aurantiaca (strain DW4/3-1)</name>
    <dbReference type="NCBI Taxonomy" id="378806"/>
    <lineage>
        <taxon>Bacteria</taxon>
        <taxon>Pseudomonadati</taxon>
        <taxon>Myxococcota</taxon>
        <taxon>Myxococcia</taxon>
        <taxon>Myxococcales</taxon>
        <taxon>Cystobacterineae</taxon>
        <taxon>Archangiaceae</taxon>
        <taxon>Stigmatella</taxon>
    </lineage>
</organism>
<dbReference type="CDD" id="cd06225">
    <property type="entry name" value="HAMP"/>
    <property type="match status" value="1"/>
</dbReference>